<keyword evidence="1" id="KW-0472">Membrane</keyword>
<keyword evidence="3" id="KW-1185">Reference proteome</keyword>
<evidence type="ECO:0000256" key="1">
    <source>
        <dbReference type="SAM" id="Phobius"/>
    </source>
</evidence>
<dbReference type="GeneID" id="19137852"/>
<accession>M2RHI0</accession>
<dbReference type="RefSeq" id="XP_007697497.1">
    <property type="nucleotide sequence ID" value="XM_007699307.1"/>
</dbReference>
<feature type="transmembrane region" description="Helical" evidence="1">
    <location>
        <begin position="90"/>
        <end position="110"/>
    </location>
</feature>
<keyword evidence="1" id="KW-1133">Transmembrane helix</keyword>
<reference evidence="3" key="2">
    <citation type="journal article" date="2013" name="PLoS Genet.">
        <title>Comparative genome structure, secondary metabolite, and effector coding capacity across Cochliobolus pathogens.</title>
        <authorList>
            <person name="Condon B.J."/>
            <person name="Leng Y."/>
            <person name="Wu D."/>
            <person name="Bushley K.E."/>
            <person name="Ohm R.A."/>
            <person name="Otillar R."/>
            <person name="Martin J."/>
            <person name="Schackwitz W."/>
            <person name="Grimwood J."/>
            <person name="MohdZainudin N."/>
            <person name="Xue C."/>
            <person name="Wang R."/>
            <person name="Manning V.A."/>
            <person name="Dhillon B."/>
            <person name="Tu Z.J."/>
            <person name="Steffenson B.J."/>
            <person name="Salamov A."/>
            <person name="Sun H."/>
            <person name="Lowry S."/>
            <person name="LaButti K."/>
            <person name="Han J."/>
            <person name="Copeland A."/>
            <person name="Lindquist E."/>
            <person name="Barry K."/>
            <person name="Schmutz J."/>
            <person name="Baker S.E."/>
            <person name="Ciuffetti L.M."/>
            <person name="Grigoriev I.V."/>
            <person name="Zhong S."/>
            <person name="Turgeon B.G."/>
        </authorList>
    </citation>
    <scope>NUCLEOTIDE SEQUENCE [LARGE SCALE GENOMIC DNA]</scope>
    <source>
        <strain evidence="3">ND90Pr / ATCC 201652</strain>
    </source>
</reference>
<dbReference type="KEGG" id="bsc:COCSADRAFT_34769"/>
<dbReference type="AlphaFoldDB" id="M2RHI0"/>
<proteinExistence type="predicted"/>
<organism evidence="2 3">
    <name type="scientific">Cochliobolus sativus (strain ND90Pr / ATCC 201652)</name>
    <name type="common">Common root rot and spot blotch fungus</name>
    <name type="synonym">Bipolaris sorokiniana</name>
    <dbReference type="NCBI Taxonomy" id="665912"/>
    <lineage>
        <taxon>Eukaryota</taxon>
        <taxon>Fungi</taxon>
        <taxon>Dikarya</taxon>
        <taxon>Ascomycota</taxon>
        <taxon>Pezizomycotina</taxon>
        <taxon>Dothideomycetes</taxon>
        <taxon>Pleosporomycetidae</taxon>
        <taxon>Pleosporales</taxon>
        <taxon>Pleosporineae</taxon>
        <taxon>Pleosporaceae</taxon>
        <taxon>Bipolaris</taxon>
    </lineage>
</organism>
<dbReference type="HOGENOM" id="CLU_2108821_0_0_1"/>
<evidence type="ECO:0000313" key="2">
    <source>
        <dbReference type="EMBL" id="EMD66194.1"/>
    </source>
</evidence>
<dbReference type="Proteomes" id="UP000016934">
    <property type="component" value="Unassembled WGS sequence"/>
</dbReference>
<evidence type="ECO:0000313" key="3">
    <source>
        <dbReference type="Proteomes" id="UP000016934"/>
    </source>
</evidence>
<protein>
    <recommendedName>
        <fullName evidence="4">HTH psq-type domain-containing protein</fullName>
    </recommendedName>
</protein>
<evidence type="ECO:0008006" key="4">
    <source>
        <dbReference type="Google" id="ProtNLM"/>
    </source>
</evidence>
<dbReference type="OrthoDB" id="3790270at2759"/>
<keyword evidence="1" id="KW-0812">Transmembrane</keyword>
<name>M2RHI0_COCSN</name>
<reference evidence="2 3" key="1">
    <citation type="journal article" date="2012" name="PLoS Pathog.">
        <title>Diverse lifestyles and strategies of plant pathogenesis encoded in the genomes of eighteen Dothideomycetes fungi.</title>
        <authorList>
            <person name="Ohm R.A."/>
            <person name="Feau N."/>
            <person name="Henrissat B."/>
            <person name="Schoch C.L."/>
            <person name="Horwitz B.A."/>
            <person name="Barry K.W."/>
            <person name="Condon B.J."/>
            <person name="Copeland A.C."/>
            <person name="Dhillon B."/>
            <person name="Glaser F."/>
            <person name="Hesse C.N."/>
            <person name="Kosti I."/>
            <person name="LaButti K."/>
            <person name="Lindquist E.A."/>
            <person name="Lucas S."/>
            <person name="Salamov A.A."/>
            <person name="Bradshaw R.E."/>
            <person name="Ciuffetti L."/>
            <person name="Hamelin R.C."/>
            <person name="Kema G.H.J."/>
            <person name="Lawrence C."/>
            <person name="Scott J.A."/>
            <person name="Spatafora J.W."/>
            <person name="Turgeon B.G."/>
            <person name="de Wit P.J.G.M."/>
            <person name="Zhong S."/>
            <person name="Goodwin S.B."/>
            <person name="Grigoriev I.V."/>
        </authorList>
    </citation>
    <scope>NUCLEOTIDE SEQUENCE [LARGE SCALE GENOMIC DNA]</scope>
    <source>
        <strain evidence="3">ND90Pr / ATCC 201652</strain>
    </source>
</reference>
<dbReference type="EMBL" id="KB445640">
    <property type="protein sequence ID" value="EMD66194.1"/>
    <property type="molecule type" value="Genomic_DNA"/>
</dbReference>
<gene>
    <name evidence="2" type="ORF">COCSADRAFT_34769</name>
</gene>
<sequence>MPRQQSAQSTSRESRISLAIASYHNNKKQPIRALAKAYDVLKSTLYTRIHDIYNFNETGFAMGVAGTLKVVISSERVGWAVVVQPGNREWVIVIECVNASGWSLLLFVILSGKVY</sequence>